<proteinExistence type="predicted"/>
<dbReference type="EMBL" id="JANPWB010000009">
    <property type="protein sequence ID" value="KAJ1157239.1"/>
    <property type="molecule type" value="Genomic_DNA"/>
</dbReference>
<dbReference type="AlphaFoldDB" id="A0AAV7RY38"/>
<keyword evidence="2" id="KW-1185">Reference proteome</keyword>
<dbReference type="Proteomes" id="UP001066276">
    <property type="component" value="Chromosome 5"/>
</dbReference>
<evidence type="ECO:0000313" key="1">
    <source>
        <dbReference type="EMBL" id="KAJ1157239.1"/>
    </source>
</evidence>
<organism evidence="1 2">
    <name type="scientific">Pleurodeles waltl</name>
    <name type="common">Iberian ribbed newt</name>
    <dbReference type="NCBI Taxonomy" id="8319"/>
    <lineage>
        <taxon>Eukaryota</taxon>
        <taxon>Metazoa</taxon>
        <taxon>Chordata</taxon>
        <taxon>Craniata</taxon>
        <taxon>Vertebrata</taxon>
        <taxon>Euteleostomi</taxon>
        <taxon>Amphibia</taxon>
        <taxon>Batrachia</taxon>
        <taxon>Caudata</taxon>
        <taxon>Salamandroidea</taxon>
        <taxon>Salamandridae</taxon>
        <taxon>Pleurodelinae</taxon>
        <taxon>Pleurodeles</taxon>
    </lineage>
</organism>
<sequence>MASDAKVQEALRLLWEAGRLDMVREEALHAPHPVQRAVSGVVVAVLACSSARHVPSKELETWLGGQALEYTGKADSVPKLGRWRGPWGEGVLRFLE</sequence>
<protein>
    <submittedName>
        <fullName evidence="1">Uncharacterized protein</fullName>
    </submittedName>
</protein>
<reference evidence="1" key="1">
    <citation type="journal article" date="2022" name="bioRxiv">
        <title>Sequencing and chromosome-scale assembly of the giantPleurodeles waltlgenome.</title>
        <authorList>
            <person name="Brown T."/>
            <person name="Elewa A."/>
            <person name="Iarovenko S."/>
            <person name="Subramanian E."/>
            <person name="Araus A.J."/>
            <person name="Petzold A."/>
            <person name="Susuki M."/>
            <person name="Suzuki K.-i.T."/>
            <person name="Hayashi T."/>
            <person name="Toyoda A."/>
            <person name="Oliveira C."/>
            <person name="Osipova E."/>
            <person name="Leigh N.D."/>
            <person name="Simon A."/>
            <person name="Yun M.H."/>
        </authorList>
    </citation>
    <scope>NUCLEOTIDE SEQUENCE</scope>
    <source>
        <strain evidence="1">20211129_DDA</strain>
        <tissue evidence="1">Liver</tissue>
    </source>
</reference>
<name>A0AAV7RY38_PLEWA</name>
<gene>
    <name evidence="1" type="ORF">NDU88_009954</name>
</gene>
<comment type="caution">
    <text evidence="1">The sequence shown here is derived from an EMBL/GenBank/DDBJ whole genome shotgun (WGS) entry which is preliminary data.</text>
</comment>
<accession>A0AAV7RY38</accession>
<evidence type="ECO:0000313" key="2">
    <source>
        <dbReference type="Proteomes" id="UP001066276"/>
    </source>
</evidence>